<evidence type="ECO:0000256" key="14">
    <source>
        <dbReference type="ARBA" id="ARBA00041418"/>
    </source>
</evidence>
<name>A0A6B8W7A7_9CORY</name>
<evidence type="ECO:0000313" key="21">
    <source>
        <dbReference type="Proteomes" id="UP000424462"/>
    </source>
</evidence>
<keyword evidence="5 19" id="KW-0812">Transmembrane</keyword>
<feature type="transmembrane region" description="Helical" evidence="19">
    <location>
        <begin position="52"/>
        <end position="76"/>
    </location>
</feature>
<evidence type="ECO:0000256" key="9">
    <source>
        <dbReference type="ARBA" id="ARBA00023136"/>
    </source>
</evidence>
<evidence type="ECO:0000256" key="8">
    <source>
        <dbReference type="ARBA" id="ARBA00022989"/>
    </source>
</evidence>
<dbReference type="PROSITE" id="PS00428">
    <property type="entry name" value="FTSW_RODA_SPOVE"/>
    <property type="match status" value="1"/>
</dbReference>
<comment type="function">
    <text evidence="17">Peptidoglycan polymerase that is essential for cell division.</text>
</comment>
<evidence type="ECO:0000256" key="5">
    <source>
        <dbReference type="ARBA" id="ARBA00022692"/>
    </source>
</evidence>
<feature type="transmembrane region" description="Helical" evidence="19">
    <location>
        <begin position="353"/>
        <end position="375"/>
    </location>
</feature>
<evidence type="ECO:0000256" key="17">
    <source>
        <dbReference type="ARBA" id="ARBA00049966"/>
    </source>
</evidence>
<dbReference type="KEGG" id="cok:COCCU_09415"/>
<evidence type="ECO:0000256" key="1">
    <source>
        <dbReference type="ARBA" id="ARBA00004141"/>
    </source>
</evidence>
<evidence type="ECO:0000256" key="16">
    <source>
        <dbReference type="ARBA" id="ARBA00049902"/>
    </source>
</evidence>
<dbReference type="Pfam" id="PF01098">
    <property type="entry name" value="FTSW_RODA_SPOVE"/>
    <property type="match status" value="1"/>
</dbReference>
<sequence length="526" mass="57070">MSTRTPQPPQTGRAEPNPVPAPVRRPGLLERFGGIIRSLTRSRNSHPNLDYLMIRLVVFALAAIGLIMVFSSSMTWSIAEGSTAWGTASRQAVMVFLGFVAFWFSLKLRPGLIRRVSPWLMLITLLMLVAVLIPGIGTGREEVGSQSWLMLGPIQLQPSEIAKVTIAIWGAAYLADHTHRGGGWRNPFLIFSGVAGLFGLLIFLQGDLGMAVTFAITVVMLLIFAGVRMQWVIGTLIAGALAMSAVLMGGGFRSARFEVFFNSLFGNFEDTQGQAFQSYQGFLSLADGSLLGVGPGQSRAKWFYLPEAKNDFIFAIIGEELGLWGGALVIMLFGALGYFGIQTALKAQDQFQSLMAATLTAGVVTQAFINIGYVVGMLPVTGIQLPMISAGGTSAIITLGSMGLLASCARHEPEAVSAMQSYGRPLFDRLLFLGEPRTHDAKREAPRPAERPARFGAPVTRRPQPPVGGSVKSRNSAPAERIRTEPRARQNPPPRAARPNRQAPPVQQRRPGPDDERYRGQRGRRD</sequence>
<comment type="catalytic activity">
    <reaction evidence="16">
        <text>[GlcNAc-(1-&gt;4)-Mur2Ac(oyl-L-Ala-gamma-D-Glu-L-Lys-D-Ala-D-Ala)](n)-di-trans,octa-cis-undecaprenyl diphosphate + beta-D-GlcNAc-(1-&gt;4)-Mur2Ac(oyl-L-Ala-gamma-D-Glu-L-Lys-D-Ala-D-Ala)-di-trans,octa-cis-undecaprenyl diphosphate = [GlcNAc-(1-&gt;4)-Mur2Ac(oyl-L-Ala-gamma-D-Glu-L-Lys-D-Ala-D-Ala)](n+1)-di-trans,octa-cis-undecaprenyl diphosphate + di-trans,octa-cis-undecaprenyl diphosphate + H(+)</text>
        <dbReference type="Rhea" id="RHEA:23708"/>
        <dbReference type="Rhea" id="RHEA-COMP:9602"/>
        <dbReference type="Rhea" id="RHEA-COMP:9603"/>
        <dbReference type="ChEBI" id="CHEBI:15378"/>
        <dbReference type="ChEBI" id="CHEBI:58405"/>
        <dbReference type="ChEBI" id="CHEBI:60033"/>
        <dbReference type="ChEBI" id="CHEBI:78435"/>
        <dbReference type="EC" id="2.4.99.28"/>
    </reaction>
</comment>
<feature type="transmembrane region" description="Helical" evidence="19">
    <location>
        <begin position="88"/>
        <end position="106"/>
    </location>
</feature>
<keyword evidence="3" id="KW-0328">Glycosyltransferase</keyword>
<keyword evidence="9 19" id="KW-0472">Membrane</keyword>
<feature type="transmembrane region" description="Helical" evidence="19">
    <location>
        <begin position="187"/>
        <end position="204"/>
    </location>
</feature>
<dbReference type="Proteomes" id="UP000424462">
    <property type="component" value="Chromosome"/>
</dbReference>
<dbReference type="GO" id="GO:0015648">
    <property type="term" value="F:lipid-linked peptidoglycan transporter activity"/>
    <property type="evidence" value="ECO:0007669"/>
    <property type="project" value="TreeGrafter"/>
</dbReference>
<dbReference type="EMBL" id="CP046455">
    <property type="protein sequence ID" value="QGU07807.1"/>
    <property type="molecule type" value="Genomic_DNA"/>
</dbReference>
<feature type="transmembrane region" description="Helical" evidence="19">
    <location>
        <begin position="118"/>
        <end position="136"/>
    </location>
</feature>
<feature type="region of interest" description="Disordered" evidence="18">
    <location>
        <begin position="439"/>
        <end position="526"/>
    </location>
</feature>
<evidence type="ECO:0000256" key="6">
    <source>
        <dbReference type="ARBA" id="ARBA00022960"/>
    </source>
</evidence>
<comment type="similarity">
    <text evidence="12">Belongs to the SEDS family. FtsW subfamily.</text>
</comment>
<evidence type="ECO:0000256" key="2">
    <source>
        <dbReference type="ARBA" id="ARBA00004752"/>
    </source>
</evidence>
<dbReference type="EC" id="2.4.99.28" evidence="15"/>
<comment type="subcellular location">
    <subcellularLocation>
        <location evidence="1">Membrane</location>
        <topology evidence="1">Multi-pass membrane protein</topology>
    </subcellularLocation>
</comment>
<dbReference type="GO" id="GO:0008360">
    <property type="term" value="P:regulation of cell shape"/>
    <property type="evidence" value="ECO:0007669"/>
    <property type="project" value="UniProtKB-KW"/>
</dbReference>
<proteinExistence type="inferred from homology"/>
<evidence type="ECO:0000256" key="7">
    <source>
        <dbReference type="ARBA" id="ARBA00022984"/>
    </source>
</evidence>
<dbReference type="AlphaFoldDB" id="A0A6B8W7A7"/>
<feature type="transmembrane region" description="Helical" evidence="19">
    <location>
        <begin position="156"/>
        <end position="175"/>
    </location>
</feature>
<organism evidence="20 21">
    <name type="scientific">Corynebacterium occultum</name>
    <dbReference type="NCBI Taxonomy" id="2675219"/>
    <lineage>
        <taxon>Bacteria</taxon>
        <taxon>Bacillati</taxon>
        <taxon>Actinomycetota</taxon>
        <taxon>Actinomycetes</taxon>
        <taxon>Mycobacteriales</taxon>
        <taxon>Corynebacteriaceae</taxon>
        <taxon>Corynebacterium</taxon>
    </lineage>
</organism>
<dbReference type="PANTHER" id="PTHR30474">
    <property type="entry name" value="CELL CYCLE PROTEIN"/>
    <property type="match status" value="1"/>
</dbReference>
<evidence type="ECO:0000256" key="3">
    <source>
        <dbReference type="ARBA" id="ARBA00022676"/>
    </source>
</evidence>
<keyword evidence="21" id="KW-1185">Reference proteome</keyword>
<feature type="transmembrane region" description="Helical" evidence="19">
    <location>
        <begin position="232"/>
        <end position="252"/>
    </location>
</feature>
<evidence type="ECO:0000256" key="13">
    <source>
        <dbReference type="ARBA" id="ARBA00041185"/>
    </source>
</evidence>
<evidence type="ECO:0000313" key="20">
    <source>
        <dbReference type="EMBL" id="QGU07807.1"/>
    </source>
</evidence>
<dbReference type="PANTHER" id="PTHR30474:SF2">
    <property type="entry name" value="PEPTIDOGLYCAN GLYCOSYLTRANSFERASE FTSW-RELATED"/>
    <property type="match status" value="1"/>
</dbReference>
<evidence type="ECO:0000256" key="18">
    <source>
        <dbReference type="SAM" id="MobiDB-lite"/>
    </source>
</evidence>
<evidence type="ECO:0000256" key="19">
    <source>
        <dbReference type="SAM" id="Phobius"/>
    </source>
</evidence>
<gene>
    <name evidence="20" type="primary">ftsW2</name>
    <name evidence="20" type="ORF">COCCU_09415</name>
</gene>
<keyword evidence="8 19" id="KW-1133">Transmembrane helix</keyword>
<feature type="transmembrane region" description="Helical" evidence="19">
    <location>
        <begin position="321"/>
        <end position="341"/>
    </location>
</feature>
<reference evidence="20 21" key="1">
    <citation type="submission" date="2019-11" db="EMBL/GenBank/DDBJ databases">
        <title>Complete genome sequence of Corynebacterium kalinowskii 1959, a novel Corynebacterium species isolated from soil of a small paddock in Vilsendorf, Germany.</title>
        <authorList>
            <person name="Schaffert L."/>
            <person name="Ruwe M."/>
            <person name="Milse J."/>
            <person name="Hanuschka K."/>
            <person name="Ortseifen V."/>
            <person name="Droste J."/>
            <person name="Brandt D."/>
            <person name="Schlueter L."/>
            <person name="Kutter Y."/>
            <person name="Vinke S."/>
            <person name="Viehoefer P."/>
            <person name="Jacob L."/>
            <person name="Luebke N.-C."/>
            <person name="Schulte-Berndt E."/>
            <person name="Hain C."/>
            <person name="Linder M."/>
            <person name="Schmidt P."/>
            <person name="Wollenschlaeger L."/>
            <person name="Luttermann T."/>
            <person name="Thieme E."/>
            <person name="Hassa J."/>
            <person name="Haak M."/>
            <person name="Wittchen M."/>
            <person name="Mentz A."/>
            <person name="Persicke M."/>
            <person name="Busche T."/>
            <person name="Ruckert C."/>
        </authorList>
    </citation>
    <scope>NUCLEOTIDE SEQUENCE [LARGE SCALE GENOMIC DNA]</scope>
    <source>
        <strain evidence="20 21">2039</strain>
    </source>
</reference>
<dbReference type="InterPro" id="IPR018365">
    <property type="entry name" value="Cell_cycle_FtsW-rel_CS"/>
</dbReference>
<evidence type="ECO:0000256" key="4">
    <source>
        <dbReference type="ARBA" id="ARBA00022679"/>
    </source>
</evidence>
<feature type="transmembrane region" description="Helical" evidence="19">
    <location>
        <begin position="387"/>
        <end position="409"/>
    </location>
</feature>
<protein>
    <recommendedName>
        <fullName evidence="13">Probable peptidoglycan glycosyltransferase FtsW</fullName>
        <ecNumber evidence="15">2.4.99.28</ecNumber>
    </recommendedName>
    <alternativeName>
        <fullName evidence="14">Cell division protein FtsW</fullName>
    </alternativeName>
    <alternativeName>
        <fullName evidence="11">Cell wall polymerase</fullName>
    </alternativeName>
    <alternativeName>
        <fullName evidence="10">Peptidoglycan polymerase</fullName>
    </alternativeName>
</protein>
<comment type="pathway">
    <text evidence="2">Cell wall biogenesis; peptidoglycan biosynthesis.</text>
</comment>
<feature type="region of interest" description="Disordered" evidence="18">
    <location>
        <begin position="1"/>
        <end position="25"/>
    </location>
</feature>
<evidence type="ECO:0000256" key="11">
    <source>
        <dbReference type="ARBA" id="ARBA00033270"/>
    </source>
</evidence>
<dbReference type="RefSeq" id="WP_156231249.1">
    <property type="nucleotide sequence ID" value="NZ_CP046455.1"/>
</dbReference>
<feature type="compositionally biased region" description="Basic and acidic residues" evidence="18">
    <location>
        <begin position="439"/>
        <end position="453"/>
    </location>
</feature>
<evidence type="ECO:0000256" key="10">
    <source>
        <dbReference type="ARBA" id="ARBA00032370"/>
    </source>
</evidence>
<evidence type="ECO:0000256" key="15">
    <source>
        <dbReference type="ARBA" id="ARBA00044770"/>
    </source>
</evidence>
<dbReference type="UniPathway" id="UPA00219"/>
<dbReference type="GO" id="GO:0005886">
    <property type="term" value="C:plasma membrane"/>
    <property type="evidence" value="ECO:0007669"/>
    <property type="project" value="TreeGrafter"/>
</dbReference>
<keyword evidence="6" id="KW-0133">Cell shape</keyword>
<dbReference type="GO" id="GO:0009252">
    <property type="term" value="P:peptidoglycan biosynthetic process"/>
    <property type="evidence" value="ECO:0007669"/>
    <property type="project" value="UniProtKB-UniPathway"/>
</dbReference>
<dbReference type="GO" id="GO:0008955">
    <property type="term" value="F:peptidoglycan glycosyltransferase activity"/>
    <property type="evidence" value="ECO:0007669"/>
    <property type="project" value="UniProtKB-EC"/>
</dbReference>
<keyword evidence="7" id="KW-0573">Peptidoglycan synthesis</keyword>
<dbReference type="GO" id="GO:0051301">
    <property type="term" value="P:cell division"/>
    <property type="evidence" value="ECO:0007669"/>
    <property type="project" value="InterPro"/>
</dbReference>
<keyword evidence="4" id="KW-0808">Transferase</keyword>
<evidence type="ECO:0000256" key="12">
    <source>
        <dbReference type="ARBA" id="ARBA00038053"/>
    </source>
</evidence>
<dbReference type="InterPro" id="IPR001182">
    <property type="entry name" value="FtsW/RodA"/>
</dbReference>
<feature type="transmembrane region" description="Helical" evidence="19">
    <location>
        <begin position="210"/>
        <end position="227"/>
    </location>
</feature>
<feature type="compositionally biased region" description="Low complexity" evidence="18">
    <location>
        <begin position="497"/>
        <end position="510"/>
    </location>
</feature>
<accession>A0A6B8W7A7</accession>
<dbReference type="GO" id="GO:0032153">
    <property type="term" value="C:cell division site"/>
    <property type="evidence" value="ECO:0007669"/>
    <property type="project" value="TreeGrafter"/>
</dbReference>